<feature type="compositionally biased region" description="Low complexity" evidence="1">
    <location>
        <begin position="771"/>
        <end position="784"/>
    </location>
</feature>
<dbReference type="InterPro" id="IPR051162">
    <property type="entry name" value="T4SS_component"/>
</dbReference>
<dbReference type="Proteomes" id="UP001185922">
    <property type="component" value="Unassembled WGS sequence"/>
</dbReference>
<protein>
    <submittedName>
        <fullName evidence="2">Type IV secretory system conjugative DNA transfer family protein</fullName>
    </submittedName>
</protein>
<sequence length="784" mass="84891">MTEAPSADPTRIIWQQVFWQVPFLESSAVALLRHLAAQRHAPRLILEARADSVGVQYVIGSQARHASSVRRAIEQLATGSIVTSYPADEREDVDTVRAIRLSTDRRPLVAFDPAASARSVLTALTAVAPREELVLQVVLAERRTPRPAPPAPPSTTQSTAGKLFRGIDRAPSSEERAALGVKLAQHAFAATVRIGATATTAERRRTLLLGVASALGTADAPGVSLTVGTAKAEKFNRGETTAWWLGRAQTWNVAEVSHVLGWPITGPHDPPLPGQPAQHPRPLRPARFAEDGDRIVADATAPGASGQLGYGITDAMRHTWMLGPNGVGKSALMLSLICQDMAAGRGVVVIEPKDLVSDVLARIPTERRDDVVVLDPLDPEPVGINPLAGSRGQRWQVTADTLYGMFRALYGDGLGPRSADILRNALEVLARRDDASLVMLPLLLSNPGVRRSLTQHAMRDDPFAAGPFWSWFDSLSPDAAARVVGPLSNKVRPLLSPTLRAVLSQRRPRFNVREVLSDRKILLVPLHAGTLGPENAQLLAAVVIGELWQAIRERVTIPEAERAPVSIYIDEVQDYLRLPTDLADALATARSLKAGFHLAHQFRTQLPPAMLAAVEANARSRIVFQLGATDARAMAAGQSLLAPEDFSALGKYEIYAQLVRDNSVQPWASGRTMPPPPRCSDPDDIRARSRSRYGQPLSDIEAGFAELLNPPSERVSNRRRRSHPETASDADPNPDHVDDHDDAARSRRIRMRRAPGGRPDGDTRADDVDGDAPSSRSRRGGTSS</sequence>
<reference evidence="2" key="1">
    <citation type="submission" date="2023-10" db="EMBL/GenBank/DDBJ databases">
        <title>Development of a sustainable strategy for remediation of hydrocarbon-contaminated territories based on the waste exchange concept.</title>
        <authorList>
            <person name="Krivoruchko A."/>
        </authorList>
    </citation>
    <scope>NUCLEOTIDE SEQUENCE</scope>
    <source>
        <strain evidence="2">IEGM 1279</strain>
    </source>
</reference>
<evidence type="ECO:0000313" key="3">
    <source>
        <dbReference type="Proteomes" id="UP001185922"/>
    </source>
</evidence>
<evidence type="ECO:0000256" key="1">
    <source>
        <dbReference type="SAM" id="MobiDB-lite"/>
    </source>
</evidence>
<proteinExistence type="predicted"/>
<comment type="caution">
    <text evidence="2">The sequence shown here is derived from an EMBL/GenBank/DDBJ whole genome shotgun (WGS) entry which is preliminary data.</text>
</comment>
<organism evidence="2 3">
    <name type="scientific">Gordonia amicalis</name>
    <dbReference type="NCBI Taxonomy" id="89053"/>
    <lineage>
        <taxon>Bacteria</taxon>
        <taxon>Bacillati</taxon>
        <taxon>Actinomycetota</taxon>
        <taxon>Actinomycetes</taxon>
        <taxon>Mycobacteriales</taxon>
        <taxon>Gordoniaceae</taxon>
        <taxon>Gordonia</taxon>
    </lineage>
</organism>
<dbReference type="EMBL" id="JAWLKH010000002">
    <property type="protein sequence ID" value="MDV6310744.1"/>
    <property type="molecule type" value="Genomic_DNA"/>
</dbReference>
<dbReference type="AlphaFoldDB" id="A0AAE4U071"/>
<feature type="region of interest" description="Disordered" evidence="1">
    <location>
        <begin position="666"/>
        <end position="688"/>
    </location>
</feature>
<dbReference type="SUPFAM" id="SSF52540">
    <property type="entry name" value="P-loop containing nucleoside triphosphate hydrolases"/>
    <property type="match status" value="1"/>
</dbReference>
<dbReference type="InterPro" id="IPR027417">
    <property type="entry name" value="P-loop_NTPase"/>
</dbReference>
<dbReference type="Gene3D" id="3.40.50.300">
    <property type="entry name" value="P-loop containing nucleotide triphosphate hydrolases"/>
    <property type="match status" value="2"/>
</dbReference>
<dbReference type="PANTHER" id="PTHR30121">
    <property type="entry name" value="UNCHARACTERIZED PROTEIN YJGR-RELATED"/>
    <property type="match status" value="1"/>
</dbReference>
<name>A0AAE4U071_9ACTN</name>
<dbReference type="PANTHER" id="PTHR30121:SF6">
    <property type="entry name" value="SLR6007 PROTEIN"/>
    <property type="match status" value="1"/>
</dbReference>
<gene>
    <name evidence="2" type="ORF">R3Q15_02315</name>
</gene>
<evidence type="ECO:0000313" key="2">
    <source>
        <dbReference type="EMBL" id="MDV6310744.1"/>
    </source>
</evidence>
<feature type="compositionally biased region" description="Basic and acidic residues" evidence="1">
    <location>
        <begin position="733"/>
        <end position="745"/>
    </location>
</feature>
<feature type="region of interest" description="Disordered" evidence="1">
    <location>
        <begin position="703"/>
        <end position="784"/>
    </location>
</feature>
<dbReference type="RefSeq" id="WP_317510204.1">
    <property type="nucleotide sequence ID" value="NZ_JAWLKH010000002.1"/>
</dbReference>
<feature type="compositionally biased region" description="Basic residues" evidence="1">
    <location>
        <begin position="746"/>
        <end position="755"/>
    </location>
</feature>
<feature type="region of interest" description="Disordered" evidence="1">
    <location>
        <begin position="144"/>
        <end position="163"/>
    </location>
</feature>
<accession>A0AAE4U071</accession>